<dbReference type="VEuPathDB" id="FungiDB:BO71DRAFT_2102"/>
<name>A0A319EH96_9EURO</name>
<keyword evidence="2" id="KW-1185">Reference proteome</keyword>
<dbReference type="AlphaFoldDB" id="A0A319EH96"/>
<organism evidence="1 2">
    <name type="scientific">Aspergillus ellipticus CBS 707.79</name>
    <dbReference type="NCBI Taxonomy" id="1448320"/>
    <lineage>
        <taxon>Eukaryota</taxon>
        <taxon>Fungi</taxon>
        <taxon>Dikarya</taxon>
        <taxon>Ascomycota</taxon>
        <taxon>Pezizomycotina</taxon>
        <taxon>Eurotiomycetes</taxon>
        <taxon>Eurotiomycetidae</taxon>
        <taxon>Eurotiales</taxon>
        <taxon>Aspergillaceae</taxon>
        <taxon>Aspergillus</taxon>
        <taxon>Aspergillus subgen. Circumdati</taxon>
    </lineage>
</organism>
<evidence type="ECO:0000313" key="1">
    <source>
        <dbReference type="EMBL" id="PYI00189.1"/>
    </source>
</evidence>
<dbReference type="OrthoDB" id="4509931at2759"/>
<evidence type="ECO:0000313" key="2">
    <source>
        <dbReference type="Proteomes" id="UP000247810"/>
    </source>
</evidence>
<dbReference type="Proteomes" id="UP000247810">
    <property type="component" value="Unassembled WGS sequence"/>
</dbReference>
<proteinExistence type="predicted"/>
<accession>A0A319EH96</accession>
<reference evidence="1 2" key="1">
    <citation type="submission" date="2018-02" db="EMBL/GenBank/DDBJ databases">
        <title>The genomes of Aspergillus section Nigri reveals drivers in fungal speciation.</title>
        <authorList>
            <consortium name="DOE Joint Genome Institute"/>
            <person name="Vesth T.C."/>
            <person name="Nybo J."/>
            <person name="Theobald S."/>
            <person name="Brandl J."/>
            <person name="Frisvad J.C."/>
            <person name="Nielsen K.F."/>
            <person name="Lyhne E.K."/>
            <person name="Kogle M.E."/>
            <person name="Kuo A."/>
            <person name="Riley R."/>
            <person name="Clum A."/>
            <person name="Nolan M."/>
            <person name="Lipzen A."/>
            <person name="Salamov A."/>
            <person name="Henrissat B."/>
            <person name="Wiebenga A."/>
            <person name="De vries R.P."/>
            <person name="Grigoriev I.V."/>
            <person name="Mortensen U.H."/>
            <person name="Andersen M.R."/>
            <person name="Baker S.E."/>
        </authorList>
    </citation>
    <scope>NUCLEOTIDE SEQUENCE [LARGE SCALE GENOMIC DNA]</scope>
    <source>
        <strain evidence="1 2">CBS 707.79</strain>
    </source>
</reference>
<dbReference type="EMBL" id="KZ825797">
    <property type="protein sequence ID" value="PYI00189.1"/>
    <property type="molecule type" value="Genomic_DNA"/>
</dbReference>
<gene>
    <name evidence="1" type="ORF">BO71DRAFT_2102</name>
</gene>
<protein>
    <submittedName>
        <fullName evidence="1">Uncharacterized protein</fullName>
    </submittedName>
</protein>
<sequence length="294" mass="33072">MSNSSSIITANSYLIPPQNRYQYTDIKQVTRWINEKFAQFEKAHGDQYLLIRDVSSIQLAALDYRSKIVRDLPSLRATYFEASSDLIVKLAGVPHERLSRLIYSMIENKSQALGIDQMLSASGAGRRKMESSISKEPDESWVPIGRAGNDYPSLVVEIGVSETENRLKTDAKIWLETSHGLTRIVILVLVEEDEKKIHIQRWQLAPTQPNIITRSISARMPDPVHRAQCMQKLTLHYIAQGNIQVTGAPLIIPVALIFDALPPLPSTVNVNTEFSYNEQQLAKMATSFFGFFGP</sequence>